<dbReference type="Gene3D" id="2.130.10.10">
    <property type="entry name" value="YVTN repeat-like/Quinoprotein amine dehydrogenase"/>
    <property type="match status" value="1"/>
</dbReference>
<keyword evidence="6" id="KW-1185">Reference proteome</keyword>
<dbReference type="InterPro" id="IPR015943">
    <property type="entry name" value="WD40/YVTN_repeat-like_dom_sf"/>
</dbReference>
<evidence type="ECO:0000256" key="1">
    <source>
        <dbReference type="ARBA" id="ARBA00004123"/>
    </source>
</evidence>
<dbReference type="InParanoid" id="G7E1N5"/>
<feature type="compositionally biased region" description="Polar residues" evidence="4">
    <location>
        <begin position="211"/>
        <end position="231"/>
    </location>
</feature>
<evidence type="ECO:0000313" key="6">
    <source>
        <dbReference type="Proteomes" id="UP000009131"/>
    </source>
</evidence>
<sequence>MTEQPAQPSGSHVTLDDPAEPADSATPEAIPQNAATSTEPVVTARRKRPRLNLPPANPELDEDGMPIILQQQWPPPAYDEHGNLYKKKGRPKGATAARRLELEAAKRMLQRANKKELSLDPTLPVLGPDLTFVDPQTGEELEGEVKRQARRAAVAARKAEREAEEAERQKAISIEQERERARIAERDRNRAKKPKPRQDSIIPEEIEAFSDGQSERTQSSLEGNDIASSDDSQADPEQDSLDRRRSRSLSAYDPSGDEKPTRARQPVRQRRKRATVSHTRPDLGQLSSLVEPVRPLLEVHTFNKARTTANEPDSVVSQVALELTFISNAGALAHKAFSLHDPQPQSADTVMRRKQAFTSAFKVLDPDTADCRAYLPNGLRNVETRETRDPRQAEKIDQVNTKQSATDNHLFCRLVPRVEGQAEDLRALRSFESLHLANDFSQFPALLINAGAQVSSLAWCPVENSADHTYLAIATLDSEQPIPLLPDSGRQKGGIQIWQFASSGLSRPVLAMMICLDVGHVTQIRWIPAPCYASELMGTLSLVSTSGLVYLLDVPLPVDQSEEQVTVYLRPKAALAELELDLGAMISIDWISGTELVAGTTTGQLARWHVERDESLRSWRARLLAMRGCANGPIHAVGQVSPTATLATSLDGFIYIIDWRHVFQISRLNEEADVTIRAVWSSQRKAIIHTNLEGQALAAVVGRPSEIVLADGRAPYFALVTSLHHSLVALASASGAVELIDSALTGVQSSRTIYTLKRGRLSNELALFPGTSGERQFFFDDAKRTPASVNPANYAPEQAALVCAWHPSHRCTGLLASGHYNGIVRIDWFNEERDDA</sequence>
<reference evidence="5 6" key="1">
    <citation type="journal article" date="2011" name="J. Gen. Appl. Microbiol.">
        <title>Draft genome sequencing of the enigmatic basidiomycete Mixia osmundae.</title>
        <authorList>
            <person name="Nishida H."/>
            <person name="Nagatsuka Y."/>
            <person name="Sugiyama J."/>
        </authorList>
    </citation>
    <scope>NUCLEOTIDE SEQUENCE [LARGE SCALE GENOMIC DNA]</scope>
    <source>
        <strain evidence="6">CBS 9802 / IAM 14324 / JCM 22182 / KY 12970</strain>
    </source>
</reference>
<protein>
    <recommendedName>
        <fullName evidence="7">Transcription factor tau subunit sfc6</fullName>
    </recommendedName>
</protein>
<accession>G7E1N5</accession>
<feature type="compositionally biased region" description="Basic and acidic residues" evidence="4">
    <location>
        <begin position="157"/>
        <end position="188"/>
    </location>
</feature>
<reference evidence="5 6" key="2">
    <citation type="journal article" date="2012" name="Open Biol.">
        <title>Characteristics of nucleosomes and linker DNA regions on the genome of the basidiomycete Mixia osmundae revealed by mono- and dinucleosome mapping.</title>
        <authorList>
            <person name="Nishida H."/>
            <person name="Kondo S."/>
            <person name="Matsumoto T."/>
            <person name="Suzuki Y."/>
            <person name="Yoshikawa H."/>
            <person name="Taylor T.D."/>
            <person name="Sugiyama J."/>
        </authorList>
    </citation>
    <scope>NUCLEOTIDE SEQUENCE [LARGE SCALE GENOMIC DNA]</scope>
    <source>
        <strain evidence="6">CBS 9802 / IAM 14324 / JCM 22182 / KY 12970</strain>
    </source>
</reference>
<dbReference type="OMA" id="FRINEGF"/>
<feature type="compositionally biased region" description="Basic residues" evidence="4">
    <location>
        <begin position="265"/>
        <end position="275"/>
    </location>
</feature>
<feature type="compositionally biased region" description="Polar residues" evidence="4">
    <location>
        <begin position="1"/>
        <end position="12"/>
    </location>
</feature>
<dbReference type="GO" id="GO:0000127">
    <property type="term" value="C:transcription factor TFIIIC complex"/>
    <property type="evidence" value="ECO:0007669"/>
    <property type="project" value="TreeGrafter"/>
</dbReference>
<dbReference type="EMBL" id="BABT02000106">
    <property type="protein sequence ID" value="GAA96745.1"/>
    <property type="molecule type" value="Genomic_DNA"/>
</dbReference>
<evidence type="ECO:0000256" key="4">
    <source>
        <dbReference type="SAM" id="MobiDB-lite"/>
    </source>
</evidence>
<gene>
    <name evidence="5" type="primary">Mo03416</name>
    <name evidence="5" type="ORF">E5Q_03416</name>
</gene>
<name>G7E1N5_MIXOS</name>
<comment type="caution">
    <text evidence="5">The sequence shown here is derived from an EMBL/GenBank/DDBJ whole genome shotgun (WGS) entry which is preliminary data.</text>
</comment>
<evidence type="ECO:0008006" key="7">
    <source>
        <dbReference type="Google" id="ProtNLM"/>
    </source>
</evidence>
<keyword evidence="3" id="KW-0539">Nucleus</keyword>
<dbReference type="SUPFAM" id="SSF50978">
    <property type="entry name" value="WD40 repeat-like"/>
    <property type="match status" value="1"/>
</dbReference>
<dbReference type="PANTHER" id="PTHR15052">
    <property type="entry name" value="RNA POLYMERASE III TRANSCRIPTION INITIATION FACTOR COMPLEX SUBUNIT"/>
    <property type="match status" value="1"/>
</dbReference>
<dbReference type="Proteomes" id="UP000009131">
    <property type="component" value="Unassembled WGS sequence"/>
</dbReference>
<dbReference type="OrthoDB" id="4703at2759"/>
<feature type="region of interest" description="Disordered" evidence="4">
    <location>
        <begin position="156"/>
        <end position="283"/>
    </location>
</feature>
<evidence type="ECO:0000313" key="5">
    <source>
        <dbReference type="EMBL" id="GAA96745.1"/>
    </source>
</evidence>
<dbReference type="AlphaFoldDB" id="G7E1N5"/>
<feature type="region of interest" description="Disordered" evidence="4">
    <location>
        <begin position="1"/>
        <end position="95"/>
    </location>
</feature>
<dbReference type="PANTHER" id="PTHR15052:SF2">
    <property type="entry name" value="GENERAL TRANSCRIPTION FACTOR 3C POLYPEPTIDE 2"/>
    <property type="match status" value="1"/>
</dbReference>
<dbReference type="HOGENOM" id="CLU_339828_0_0_1"/>
<organism evidence="5 6">
    <name type="scientific">Mixia osmundae (strain CBS 9802 / IAM 14324 / JCM 22182 / KY 12970)</name>
    <dbReference type="NCBI Taxonomy" id="764103"/>
    <lineage>
        <taxon>Eukaryota</taxon>
        <taxon>Fungi</taxon>
        <taxon>Dikarya</taxon>
        <taxon>Basidiomycota</taxon>
        <taxon>Pucciniomycotina</taxon>
        <taxon>Mixiomycetes</taxon>
        <taxon>Mixiales</taxon>
        <taxon>Mixiaceae</taxon>
        <taxon>Mixia</taxon>
    </lineage>
</organism>
<proteinExistence type="predicted"/>
<dbReference type="GO" id="GO:0006383">
    <property type="term" value="P:transcription by RNA polymerase III"/>
    <property type="evidence" value="ECO:0007669"/>
    <property type="project" value="TreeGrafter"/>
</dbReference>
<dbReference type="STRING" id="764103.G7E1N5"/>
<comment type="subcellular location">
    <subcellularLocation>
        <location evidence="1">Nucleus</location>
    </subcellularLocation>
</comment>
<dbReference type="InterPro" id="IPR052416">
    <property type="entry name" value="GTF3C_component"/>
</dbReference>
<dbReference type="GO" id="GO:0005634">
    <property type="term" value="C:nucleus"/>
    <property type="evidence" value="ECO:0007669"/>
    <property type="project" value="UniProtKB-SubCell"/>
</dbReference>
<evidence type="ECO:0000256" key="3">
    <source>
        <dbReference type="ARBA" id="ARBA00023242"/>
    </source>
</evidence>
<dbReference type="InterPro" id="IPR036322">
    <property type="entry name" value="WD40_repeat_dom_sf"/>
</dbReference>
<dbReference type="RefSeq" id="XP_014565259.1">
    <property type="nucleotide sequence ID" value="XM_014709773.1"/>
</dbReference>
<keyword evidence="2" id="KW-0804">Transcription</keyword>
<evidence type="ECO:0000256" key="2">
    <source>
        <dbReference type="ARBA" id="ARBA00023163"/>
    </source>
</evidence>